<dbReference type="EMBL" id="MT143850">
    <property type="protein sequence ID" value="QJB03538.1"/>
    <property type="molecule type" value="Genomic_DNA"/>
</dbReference>
<accession>A0A6M3M3P3</accession>
<evidence type="ECO:0000313" key="2">
    <source>
        <dbReference type="EMBL" id="QJB03538.1"/>
    </source>
</evidence>
<organism evidence="1">
    <name type="scientific">viral metagenome</name>
    <dbReference type="NCBI Taxonomy" id="1070528"/>
    <lineage>
        <taxon>unclassified sequences</taxon>
        <taxon>metagenomes</taxon>
        <taxon>organismal metagenomes</taxon>
    </lineage>
</organism>
<evidence type="ECO:0008006" key="3">
    <source>
        <dbReference type="Google" id="ProtNLM"/>
    </source>
</evidence>
<evidence type="ECO:0000313" key="1">
    <source>
        <dbReference type="EMBL" id="QJA99805.1"/>
    </source>
</evidence>
<sequence>MSASHPHLEPCPFCGQPLTVSQRKFNPHARCQTKNCKGAQLPLLNLDIPEDIDRWNTRNGVLVVKPEASPE</sequence>
<protein>
    <recommendedName>
        <fullName evidence="3">Restriction alleviation protein</fullName>
    </recommendedName>
</protein>
<name>A0A6M3M3P3_9ZZZZ</name>
<gene>
    <name evidence="1" type="ORF">MM171A00884_0017</name>
    <name evidence="2" type="ORF">MM171B00661_0017</name>
</gene>
<dbReference type="AlphaFoldDB" id="A0A6M3M3P3"/>
<reference evidence="1" key="1">
    <citation type="submission" date="2020-03" db="EMBL/GenBank/DDBJ databases">
        <title>The deep terrestrial virosphere.</title>
        <authorList>
            <person name="Holmfeldt K."/>
            <person name="Nilsson E."/>
            <person name="Simone D."/>
            <person name="Lopez-Fernandez M."/>
            <person name="Wu X."/>
            <person name="de Brujin I."/>
            <person name="Lundin D."/>
            <person name="Andersson A."/>
            <person name="Bertilsson S."/>
            <person name="Dopson M."/>
        </authorList>
    </citation>
    <scope>NUCLEOTIDE SEQUENCE</scope>
    <source>
        <strain evidence="1">MM171A00884</strain>
        <strain evidence="2">MM171B00661</strain>
    </source>
</reference>
<proteinExistence type="predicted"/>
<dbReference type="EMBL" id="MT143668">
    <property type="protein sequence ID" value="QJA99805.1"/>
    <property type="molecule type" value="Genomic_DNA"/>
</dbReference>